<dbReference type="EMBL" id="JAPDRQ010000230">
    <property type="protein sequence ID" value="KAJ9651883.1"/>
    <property type="molecule type" value="Genomic_DNA"/>
</dbReference>
<comment type="caution">
    <text evidence="1">The sequence shown here is derived from an EMBL/GenBank/DDBJ whole genome shotgun (WGS) entry which is preliminary data.</text>
</comment>
<accession>A0ACC2ZWA0</accession>
<sequence length="538" mass="60745">MPGAGKSTFMSLVAGQIQTESTSSCCLGIMFFNRENDKDVELKSLLGTLIRQIGRQGDCISRAVVEDHRMQQTNKTLPAAKDFQRLLLEEVRRYEDAFFIIDALDECPSEARSMLLNNLFQLQKVDTVNVRILVSSRELQVIAEELSGVAHYRLLANDEDLKMYINKQVNLKPGLKIAQRYPPLRQQLLITLIDKAKGMFLLVKLQLQLLNAMKPNTPKMFRELLKDLAQGSRALEATYTKMWHIINEHGAEEVHIAQDVFALVSYSARLLTGTELQYAVAAQAPFSASIDPEDLYDEAVLTEPCLGLITINDTHLVDFVHATAREFFYDHLSGLFAKTQEALCKACWSYLVQEGLGRCTEVDEIQSHFQNYPFLSYAAQFWSLHARQAGDHFQYHDLAELLSSHVNTVERVIRLTLCFRHNCLRQILEEDNTPSWSFSETLWTRFPTKIAPQHLAAFASLHALAASLLDRGADPNATDSNGWTALRWAALTDSVQVMELLVDHGASVDSKDAKNSQLFFGRSESVIQVLVYCQNLLN</sequence>
<evidence type="ECO:0000313" key="1">
    <source>
        <dbReference type="EMBL" id="KAJ9651883.1"/>
    </source>
</evidence>
<keyword evidence="2" id="KW-1185">Reference proteome</keyword>
<proteinExistence type="predicted"/>
<reference evidence="1" key="1">
    <citation type="submission" date="2022-10" db="EMBL/GenBank/DDBJ databases">
        <title>Culturing micro-colonial fungi from biological soil crusts in the Mojave desert and describing Neophaeococcomyces mojavensis, and introducing the new genera and species Taxawa tesnikishii.</title>
        <authorList>
            <person name="Kurbessoian T."/>
            <person name="Stajich J.E."/>
        </authorList>
    </citation>
    <scope>NUCLEOTIDE SEQUENCE</scope>
    <source>
        <strain evidence="1">JES_112</strain>
    </source>
</reference>
<name>A0ACC2ZWA0_9EURO</name>
<organism evidence="1 2">
    <name type="scientific">Neophaeococcomyces mojaviensis</name>
    <dbReference type="NCBI Taxonomy" id="3383035"/>
    <lineage>
        <taxon>Eukaryota</taxon>
        <taxon>Fungi</taxon>
        <taxon>Dikarya</taxon>
        <taxon>Ascomycota</taxon>
        <taxon>Pezizomycotina</taxon>
        <taxon>Eurotiomycetes</taxon>
        <taxon>Chaetothyriomycetidae</taxon>
        <taxon>Chaetothyriales</taxon>
        <taxon>Chaetothyriales incertae sedis</taxon>
        <taxon>Neophaeococcomyces</taxon>
    </lineage>
</organism>
<protein>
    <submittedName>
        <fullName evidence="1">Uncharacterized protein</fullName>
    </submittedName>
</protein>
<dbReference type="Proteomes" id="UP001172386">
    <property type="component" value="Unassembled WGS sequence"/>
</dbReference>
<gene>
    <name evidence="1" type="ORF">H2198_008847</name>
</gene>
<evidence type="ECO:0000313" key="2">
    <source>
        <dbReference type="Proteomes" id="UP001172386"/>
    </source>
</evidence>